<comment type="caution">
    <text evidence="2">The sequence shown here is derived from an EMBL/GenBank/DDBJ whole genome shotgun (WGS) entry which is preliminary data.</text>
</comment>
<feature type="compositionally biased region" description="Polar residues" evidence="1">
    <location>
        <begin position="11"/>
        <end position="27"/>
    </location>
</feature>
<protein>
    <submittedName>
        <fullName evidence="2">Uncharacterized protein</fullName>
    </submittedName>
</protein>
<dbReference type="AlphaFoldDB" id="A0A6F9Y3G9"/>
<sequence length="46" mass="5174">MDAIRGDFMTTKPSGKKQANFNNSGNKKQVPEKNLKTNPLKPTRKN</sequence>
<organism evidence="2">
    <name type="scientific">Ligilactobacillus agilis</name>
    <dbReference type="NCBI Taxonomy" id="1601"/>
    <lineage>
        <taxon>Bacteria</taxon>
        <taxon>Bacillati</taxon>
        <taxon>Bacillota</taxon>
        <taxon>Bacilli</taxon>
        <taxon>Lactobacillales</taxon>
        <taxon>Lactobacillaceae</taxon>
        <taxon>Ligilactobacillus</taxon>
    </lineage>
</organism>
<dbReference type="Proteomes" id="UP000494160">
    <property type="component" value="Unassembled WGS sequence"/>
</dbReference>
<reference evidence="2" key="1">
    <citation type="submission" date="2019-10" db="EMBL/GenBank/DDBJ databases">
        <title>Lactobacillus agilis SN811 Whole Genome Sequencing Project.</title>
        <authorList>
            <person name="Suzuki S."/>
            <person name="Endo A."/>
            <person name="Maeno S."/>
            <person name="Shiwa Y."/>
            <person name="Matsutani M."/>
            <person name="Kajikawa A."/>
        </authorList>
    </citation>
    <scope>NUCLEOTIDE SEQUENCE</scope>
    <source>
        <strain evidence="2">SN811</strain>
    </source>
</reference>
<accession>A0A6F9Y3G9</accession>
<dbReference type="EMBL" id="BLAP01000029">
    <property type="protein sequence ID" value="GET12103.1"/>
    <property type="molecule type" value="Genomic_DNA"/>
</dbReference>
<proteinExistence type="predicted"/>
<gene>
    <name evidence="2" type="ORF">SN811_06030</name>
</gene>
<feature type="region of interest" description="Disordered" evidence="1">
    <location>
        <begin position="1"/>
        <end position="46"/>
    </location>
</feature>
<evidence type="ECO:0000313" key="2">
    <source>
        <dbReference type="EMBL" id="GET12103.1"/>
    </source>
</evidence>
<evidence type="ECO:0000256" key="1">
    <source>
        <dbReference type="SAM" id="MobiDB-lite"/>
    </source>
</evidence>
<name>A0A6F9Y3G9_9LACO</name>